<evidence type="ECO:0000256" key="1">
    <source>
        <dbReference type="SAM" id="SignalP"/>
    </source>
</evidence>
<dbReference type="AlphaFoldDB" id="A0A8C8R4X0"/>
<feature type="chain" id="PRO_5034419981" evidence="1">
    <location>
        <begin position="18"/>
        <end position="147"/>
    </location>
</feature>
<reference evidence="2" key="1">
    <citation type="submission" date="2025-08" db="UniProtKB">
        <authorList>
            <consortium name="Ensembl"/>
        </authorList>
    </citation>
    <scope>IDENTIFICATION</scope>
</reference>
<name>A0A8C8R4X0_9SAUR</name>
<accession>A0A8C8R4X0</accession>
<sequence length="147" mass="16326">MFFPLIRPQILIHLILALHRTGFKGAGVGWVVLGTSLDICEGKGSSPIGCHLYPLLVHSSPLGCHLYPLLVHSSPLGCHLYPLLVHSSPIGCHLYPLLVLKEICHFYLLIYSVNKYRFQILPSVTGIICASKSQNGLQMKLKRFLKV</sequence>
<dbReference type="Proteomes" id="UP000694393">
    <property type="component" value="Unplaced"/>
</dbReference>
<keyword evidence="1" id="KW-0732">Signal</keyword>
<protein>
    <submittedName>
        <fullName evidence="2">Uncharacterized protein</fullName>
    </submittedName>
</protein>
<proteinExistence type="predicted"/>
<evidence type="ECO:0000313" key="2">
    <source>
        <dbReference type="Ensembl" id="ENSPCEP00000000184.1"/>
    </source>
</evidence>
<reference evidence="2" key="2">
    <citation type="submission" date="2025-09" db="UniProtKB">
        <authorList>
            <consortium name="Ensembl"/>
        </authorList>
    </citation>
    <scope>IDENTIFICATION</scope>
</reference>
<dbReference type="Ensembl" id="ENSPCET00000000187.1">
    <property type="protein sequence ID" value="ENSPCEP00000000184.1"/>
    <property type="gene ID" value="ENSPCEG00000000164.1"/>
</dbReference>
<keyword evidence="3" id="KW-1185">Reference proteome</keyword>
<organism evidence="2 3">
    <name type="scientific">Pelusios castaneus</name>
    <name type="common">West African mud turtle</name>
    <dbReference type="NCBI Taxonomy" id="367368"/>
    <lineage>
        <taxon>Eukaryota</taxon>
        <taxon>Metazoa</taxon>
        <taxon>Chordata</taxon>
        <taxon>Craniata</taxon>
        <taxon>Vertebrata</taxon>
        <taxon>Euteleostomi</taxon>
        <taxon>Archelosauria</taxon>
        <taxon>Testudinata</taxon>
        <taxon>Testudines</taxon>
        <taxon>Pleurodira</taxon>
        <taxon>Pelomedusidae</taxon>
        <taxon>Pelusios</taxon>
    </lineage>
</organism>
<feature type="signal peptide" evidence="1">
    <location>
        <begin position="1"/>
        <end position="17"/>
    </location>
</feature>
<evidence type="ECO:0000313" key="3">
    <source>
        <dbReference type="Proteomes" id="UP000694393"/>
    </source>
</evidence>